<dbReference type="InterPro" id="IPR020900">
    <property type="entry name" value="Arg_repress_DNA-bd"/>
</dbReference>
<dbReference type="KEGG" id="cut:CUTER_05075"/>
<dbReference type="GO" id="GO:1900079">
    <property type="term" value="P:regulation of arginine biosynthetic process"/>
    <property type="evidence" value="ECO:0007669"/>
    <property type="project" value="UniProtKB-UniRule"/>
</dbReference>
<dbReference type="Pfam" id="PF02863">
    <property type="entry name" value="Arg_repressor_C"/>
    <property type="match status" value="1"/>
</dbReference>
<dbReference type="GO" id="GO:0003677">
    <property type="term" value="F:DNA binding"/>
    <property type="evidence" value="ECO:0007669"/>
    <property type="project" value="UniProtKB-KW"/>
</dbReference>
<dbReference type="PRINTS" id="PR01467">
    <property type="entry name" value="ARGREPRESSOR"/>
</dbReference>
<keyword evidence="7 9" id="KW-0238">DNA-binding</keyword>
<evidence type="ECO:0000256" key="6">
    <source>
        <dbReference type="ARBA" id="ARBA00023015"/>
    </source>
</evidence>
<evidence type="ECO:0000256" key="8">
    <source>
        <dbReference type="ARBA" id="ARBA00023163"/>
    </source>
</evidence>
<sequence length="167" mass="17905">MATTVTRAARQGTITEILHHERISSQAELLDRLRDAGIAVTQATLSRDLDELGARKVRPGDGPPFYTLSPEEAAMAALGVRERLRRHLDELVVAVDSSYNTAVVRTPPGAAQFLASHIDRAGLEEVVGCIAGDDTIFLLAREPMSGHDLAVSLAPKGTTPRLRGSSE</sequence>
<evidence type="ECO:0000259" key="11">
    <source>
        <dbReference type="Pfam" id="PF01316"/>
    </source>
</evidence>
<keyword evidence="8 9" id="KW-0804">Transcription</keyword>
<evidence type="ECO:0000256" key="3">
    <source>
        <dbReference type="ARBA" id="ARBA00008316"/>
    </source>
</evidence>
<name>A0A0G3HCA5_9CORY</name>
<evidence type="ECO:0000256" key="1">
    <source>
        <dbReference type="ARBA" id="ARBA00002095"/>
    </source>
</evidence>
<dbReference type="GO" id="GO:0034618">
    <property type="term" value="F:arginine binding"/>
    <property type="evidence" value="ECO:0007669"/>
    <property type="project" value="InterPro"/>
</dbReference>
<dbReference type="InterPro" id="IPR036390">
    <property type="entry name" value="WH_DNA-bd_sf"/>
</dbReference>
<dbReference type="InterPro" id="IPR001669">
    <property type="entry name" value="Arg_repress"/>
</dbReference>
<reference evidence="13 14" key="1">
    <citation type="journal article" date="2015" name="Genome Announc.">
        <title>Virulence Factor Genes Detected in the Complete Genome Sequence of Corynebacterium uterequi DSM 45634, Isolated from the Uterus of a Maiden Mare.</title>
        <authorList>
            <person name="Ruckert C."/>
            <person name="Kriete M."/>
            <person name="Jaenicke S."/>
            <person name="Winkler A."/>
            <person name="Tauch A."/>
        </authorList>
    </citation>
    <scope>NUCLEOTIDE SEQUENCE [LARGE SCALE GENOMIC DNA]</scope>
    <source>
        <strain evidence="13 14">DSM 45634</strain>
    </source>
</reference>
<comment type="function">
    <text evidence="1 9">Regulates arginine biosynthesis genes.</text>
</comment>
<protein>
    <recommendedName>
        <fullName evidence="9 10">Arginine repressor</fullName>
    </recommendedName>
</protein>
<keyword evidence="6 9" id="KW-0805">Transcription regulation</keyword>
<keyword evidence="5 9" id="KW-0678">Repressor</keyword>
<keyword evidence="4 9" id="KW-0963">Cytoplasm</keyword>
<evidence type="ECO:0000259" key="12">
    <source>
        <dbReference type="Pfam" id="PF02863"/>
    </source>
</evidence>
<dbReference type="AlphaFoldDB" id="A0A0G3HCA5"/>
<evidence type="ECO:0000313" key="14">
    <source>
        <dbReference type="Proteomes" id="UP000035548"/>
    </source>
</evidence>
<comment type="subcellular location">
    <subcellularLocation>
        <location evidence="2 9">Cytoplasm</location>
    </subcellularLocation>
</comment>
<dbReference type="PATRIC" id="fig|1072256.5.peg.1005"/>
<evidence type="ECO:0000256" key="5">
    <source>
        <dbReference type="ARBA" id="ARBA00022491"/>
    </source>
</evidence>
<evidence type="ECO:0000256" key="10">
    <source>
        <dbReference type="NCBIfam" id="TIGR01529"/>
    </source>
</evidence>
<dbReference type="NCBIfam" id="NF002880">
    <property type="entry name" value="PRK03341.1"/>
    <property type="match status" value="1"/>
</dbReference>
<keyword evidence="14" id="KW-1185">Reference proteome</keyword>
<dbReference type="PANTHER" id="PTHR34471:SF1">
    <property type="entry name" value="ARGININE REPRESSOR"/>
    <property type="match status" value="1"/>
</dbReference>
<keyword evidence="9" id="KW-0055">Arginine biosynthesis</keyword>
<feature type="domain" description="Arginine repressor C-terminal" evidence="12">
    <location>
        <begin position="89"/>
        <end position="150"/>
    </location>
</feature>
<dbReference type="EMBL" id="CP011546">
    <property type="protein sequence ID" value="AKK11016.1"/>
    <property type="molecule type" value="Genomic_DNA"/>
</dbReference>
<gene>
    <name evidence="9 13" type="primary">argR</name>
    <name evidence="13" type="ORF">CUTER_05075</name>
</gene>
<feature type="domain" description="Arginine repressor DNA-binding" evidence="11">
    <location>
        <begin position="5"/>
        <end position="72"/>
    </location>
</feature>
<evidence type="ECO:0000256" key="4">
    <source>
        <dbReference type="ARBA" id="ARBA00022490"/>
    </source>
</evidence>
<dbReference type="Gene3D" id="3.30.1360.40">
    <property type="match status" value="1"/>
</dbReference>
<evidence type="ECO:0000313" key="13">
    <source>
        <dbReference type="EMBL" id="AKK11016.1"/>
    </source>
</evidence>
<evidence type="ECO:0000256" key="9">
    <source>
        <dbReference type="HAMAP-Rule" id="MF_00173"/>
    </source>
</evidence>
<proteinExistence type="inferred from homology"/>
<dbReference type="InterPro" id="IPR036251">
    <property type="entry name" value="Arg_repress_C_sf"/>
</dbReference>
<dbReference type="SUPFAM" id="SSF55252">
    <property type="entry name" value="C-terminal domain of arginine repressor"/>
    <property type="match status" value="1"/>
</dbReference>
<organism evidence="13 14">
    <name type="scientific">Corynebacterium uterequi</name>
    <dbReference type="NCBI Taxonomy" id="1072256"/>
    <lineage>
        <taxon>Bacteria</taxon>
        <taxon>Bacillati</taxon>
        <taxon>Actinomycetota</taxon>
        <taxon>Actinomycetes</taxon>
        <taxon>Mycobacteriales</taxon>
        <taxon>Corynebacteriaceae</taxon>
        <taxon>Corynebacterium</taxon>
    </lineage>
</organism>
<dbReference type="GO" id="GO:0005737">
    <property type="term" value="C:cytoplasm"/>
    <property type="evidence" value="ECO:0007669"/>
    <property type="project" value="UniProtKB-SubCell"/>
</dbReference>
<reference evidence="14" key="2">
    <citation type="submission" date="2015-05" db="EMBL/GenBank/DDBJ databases">
        <title>Complete genome sequence of Corynebacterium uterequi DSM 45634, isolated from the uterus of a maiden mare.</title>
        <authorList>
            <person name="Ruckert C."/>
            <person name="Albersmeier A."/>
            <person name="Winkler A."/>
            <person name="Tauch A."/>
        </authorList>
    </citation>
    <scope>NUCLEOTIDE SEQUENCE [LARGE SCALE GENOMIC DNA]</scope>
    <source>
        <strain evidence="14">DSM 45634</strain>
    </source>
</reference>
<dbReference type="GO" id="GO:0051259">
    <property type="term" value="P:protein complex oligomerization"/>
    <property type="evidence" value="ECO:0007669"/>
    <property type="project" value="InterPro"/>
</dbReference>
<dbReference type="GO" id="GO:0003700">
    <property type="term" value="F:DNA-binding transcription factor activity"/>
    <property type="evidence" value="ECO:0007669"/>
    <property type="project" value="UniProtKB-UniRule"/>
</dbReference>
<dbReference type="Pfam" id="PF01316">
    <property type="entry name" value="Arg_repressor"/>
    <property type="match status" value="1"/>
</dbReference>
<dbReference type="InterPro" id="IPR036388">
    <property type="entry name" value="WH-like_DNA-bd_sf"/>
</dbReference>
<dbReference type="PANTHER" id="PTHR34471">
    <property type="entry name" value="ARGININE REPRESSOR"/>
    <property type="match status" value="1"/>
</dbReference>
<dbReference type="UniPathway" id="UPA00068"/>
<dbReference type="GO" id="GO:0006526">
    <property type="term" value="P:L-arginine biosynthetic process"/>
    <property type="evidence" value="ECO:0007669"/>
    <property type="project" value="UniProtKB-UniPathway"/>
</dbReference>
<dbReference type="STRING" id="1072256.CUTER_05075"/>
<dbReference type="OrthoDB" id="7060358at2"/>
<dbReference type="Proteomes" id="UP000035548">
    <property type="component" value="Chromosome"/>
</dbReference>
<dbReference type="HAMAP" id="MF_00173">
    <property type="entry name" value="Arg_repressor"/>
    <property type="match status" value="1"/>
</dbReference>
<evidence type="ECO:0000256" key="7">
    <source>
        <dbReference type="ARBA" id="ARBA00023125"/>
    </source>
</evidence>
<dbReference type="NCBIfam" id="TIGR01529">
    <property type="entry name" value="argR_whole"/>
    <property type="match status" value="1"/>
</dbReference>
<dbReference type="RefSeq" id="WP_047259499.1">
    <property type="nucleotide sequence ID" value="NZ_CP011546.1"/>
</dbReference>
<dbReference type="SUPFAM" id="SSF46785">
    <property type="entry name" value="Winged helix' DNA-binding domain"/>
    <property type="match status" value="1"/>
</dbReference>
<comment type="pathway">
    <text evidence="9">Amino-acid biosynthesis; L-arginine biosynthesis [regulation].</text>
</comment>
<dbReference type="Gene3D" id="1.10.10.10">
    <property type="entry name" value="Winged helix-like DNA-binding domain superfamily/Winged helix DNA-binding domain"/>
    <property type="match status" value="1"/>
</dbReference>
<accession>A0A0G3HCA5</accession>
<keyword evidence="9" id="KW-0028">Amino-acid biosynthesis</keyword>
<evidence type="ECO:0000256" key="2">
    <source>
        <dbReference type="ARBA" id="ARBA00004496"/>
    </source>
</evidence>
<dbReference type="InterPro" id="IPR020899">
    <property type="entry name" value="Arg_repress_C"/>
</dbReference>
<comment type="similarity">
    <text evidence="3 9">Belongs to the ArgR family.</text>
</comment>